<proteinExistence type="predicted"/>
<reference evidence="1" key="1">
    <citation type="submission" date="2021-04" db="EMBL/GenBank/DDBJ databases">
        <authorList>
            <person name="Tunstrom K."/>
        </authorList>
    </citation>
    <scope>NUCLEOTIDE SEQUENCE</scope>
</reference>
<keyword evidence="2" id="KW-1185">Reference proteome</keyword>
<name>A0A8S3XZM1_PARAO</name>
<dbReference type="Proteomes" id="UP000691718">
    <property type="component" value="Unassembled WGS sequence"/>
</dbReference>
<dbReference type="OrthoDB" id="10671870at2759"/>
<dbReference type="AlphaFoldDB" id="A0A8S3XZM1"/>
<evidence type="ECO:0000313" key="1">
    <source>
        <dbReference type="EMBL" id="CAG5048072.1"/>
    </source>
</evidence>
<comment type="caution">
    <text evidence="1">The sequence shown here is derived from an EMBL/GenBank/DDBJ whole genome shotgun (WGS) entry which is preliminary data.</text>
</comment>
<accession>A0A8S3XZM1</accession>
<gene>
    <name evidence="1" type="ORF">PAPOLLO_LOCUS24087</name>
</gene>
<evidence type="ECO:0000313" key="2">
    <source>
        <dbReference type="Proteomes" id="UP000691718"/>
    </source>
</evidence>
<dbReference type="EMBL" id="CAJQZP010001459">
    <property type="protein sequence ID" value="CAG5048072.1"/>
    <property type="molecule type" value="Genomic_DNA"/>
</dbReference>
<protein>
    <submittedName>
        <fullName evidence="1">(apollo) hypothetical protein</fullName>
    </submittedName>
</protein>
<organism evidence="1 2">
    <name type="scientific">Parnassius apollo</name>
    <name type="common">Apollo butterfly</name>
    <name type="synonym">Papilio apollo</name>
    <dbReference type="NCBI Taxonomy" id="110799"/>
    <lineage>
        <taxon>Eukaryota</taxon>
        <taxon>Metazoa</taxon>
        <taxon>Ecdysozoa</taxon>
        <taxon>Arthropoda</taxon>
        <taxon>Hexapoda</taxon>
        <taxon>Insecta</taxon>
        <taxon>Pterygota</taxon>
        <taxon>Neoptera</taxon>
        <taxon>Endopterygota</taxon>
        <taxon>Lepidoptera</taxon>
        <taxon>Glossata</taxon>
        <taxon>Ditrysia</taxon>
        <taxon>Papilionoidea</taxon>
        <taxon>Papilionidae</taxon>
        <taxon>Parnassiinae</taxon>
        <taxon>Parnassini</taxon>
        <taxon>Parnassius</taxon>
        <taxon>Parnassius</taxon>
    </lineage>
</organism>
<sequence length="154" mass="16288">MGSYRSTWLRHCTPSCPPTAYSAPSSTGTYLGPAIVLGVVPLDVVEALHAVLPAHGVQRAVQHGHVPWSSGCPWGSYRSTWLRHCTPSCPPTAYSAPSSTGTYLGPAVVLGVVPLDVVEALHAVLPAHGVQRAVQHGHVPWSSDCPWGRTARRG</sequence>